<accession>L0HBK2</accession>
<organism evidence="2 3">
    <name type="scientific">Methanoregula formicica (strain DSM 22288 / NBRC 105244 / SMSP)</name>
    <dbReference type="NCBI Taxonomy" id="593750"/>
    <lineage>
        <taxon>Archaea</taxon>
        <taxon>Methanobacteriati</taxon>
        <taxon>Methanobacteriota</taxon>
        <taxon>Stenosarchaea group</taxon>
        <taxon>Methanomicrobia</taxon>
        <taxon>Methanomicrobiales</taxon>
        <taxon>Methanoregulaceae</taxon>
        <taxon>Methanoregula</taxon>
    </lineage>
</organism>
<dbReference type="eggNOG" id="arCOG02167">
    <property type="taxonomic scope" value="Archaea"/>
</dbReference>
<dbReference type="Proteomes" id="UP000010824">
    <property type="component" value="Chromosome"/>
</dbReference>
<dbReference type="InParanoid" id="L0HBK2"/>
<protein>
    <submittedName>
        <fullName evidence="2">Transglutaminase-like enzyme, predicted cysteine protease</fullName>
    </submittedName>
</protein>
<reference evidence="3" key="1">
    <citation type="submission" date="2011-12" db="EMBL/GenBank/DDBJ databases">
        <title>Complete sequence of Methanoregula formicicum SMSP.</title>
        <authorList>
            <person name="Lucas S."/>
            <person name="Han J."/>
            <person name="Lapidus A."/>
            <person name="Cheng J.-F."/>
            <person name="Goodwin L."/>
            <person name="Pitluck S."/>
            <person name="Peters L."/>
            <person name="Ovchinnikova G."/>
            <person name="Teshima H."/>
            <person name="Detter J.C."/>
            <person name="Han C."/>
            <person name="Tapia R."/>
            <person name="Land M."/>
            <person name="Hauser L."/>
            <person name="Kyrpides N."/>
            <person name="Ivanova N."/>
            <person name="Pagani I."/>
            <person name="Imachi H."/>
            <person name="Tamaki H."/>
            <person name="Sekiguchi Y."/>
            <person name="Kamagata Y."/>
            <person name="Cadillo-Quiroz H."/>
            <person name="Zinder S."/>
            <person name="Liu W.-T."/>
            <person name="Woyke T."/>
        </authorList>
    </citation>
    <scope>NUCLEOTIDE SEQUENCE [LARGE SCALE GENOMIC DNA]</scope>
    <source>
        <strain evidence="3">DSM 22288 / NBRC 105244 / SMSP</strain>
    </source>
</reference>
<dbReference type="GeneID" id="14309001"/>
<keyword evidence="3" id="KW-1185">Reference proteome</keyword>
<dbReference type="RefSeq" id="WP_015284369.1">
    <property type="nucleotide sequence ID" value="NC_019943.1"/>
</dbReference>
<dbReference type="HOGENOM" id="CLU_539281_0_0_2"/>
<gene>
    <name evidence="2" type="ordered locus">Metfor_0328</name>
</gene>
<dbReference type="SUPFAM" id="SSF54001">
    <property type="entry name" value="Cysteine proteinases"/>
    <property type="match status" value="1"/>
</dbReference>
<dbReference type="EMBL" id="CP003167">
    <property type="protein sequence ID" value="AGB01405.1"/>
    <property type="molecule type" value="Genomic_DNA"/>
</dbReference>
<evidence type="ECO:0000313" key="2">
    <source>
        <dbReference type="EMBL" id="AGB01405.1"/>
    </source>
</evidence>
<dbReference type="AlphaFoldDB" id="L0HBK2"/>
<dbReference type="KEGG" id="mfo:Metfor_0328"/>
<proteinExistence type="predicted"/>
<dbReference type="PROSITE" id="PS51257">
    <property type="entry name" value="PROKAR_LIPOPROTEIN"/>
    <property type="match status" value="1"/>
</dbReference>
<dbReference type="SMART" id="SM00460">
    <property type="entry name" value="TGc"/>
    <property type="match status" value="1"/>
</dbReference>
<dbReference type="GO" id="GO:0008233">
    <property type="term" value="F:peptidase activity"/>
    <property type="evidence" value="ECO:0007669"/>
    <property type="project" value="UniProtKB-KW"/>
</dbReference>
<evidence type="ECO:0000259" key="1">
    <source>
        <dbReference type="SMART" id="SM00460"/>
    </source>
</evidence>
<feature type="domain" description="Transglutaminase-like" evidence="1">
    <location>
        <begin position="349"/>
        <end position="410"/>
    </location>
</feature>
<evidence type="ECO:0000313" key="3">
    <source>
        <dbReference type="Proteomes" id="UP000010824"/>
    </source>
</evidence>
<sequence precursor="true">MKRIVLLILFVAILAAGCTSQKTSPSQGDALYAQAESQYALENYHAAADLYEKTSRQYRAEGNAAKAKEALNKASLSARMFVEFPYNQSVMAAMIDEAYPSASAGQKETWLSCKTGQCITSDGETLYFTDTVGNVRYHNSDLIRNATAGMGKTPFYDEMKPLTATPATEGAVYVNPVRWEGTETLRIPAGLLPKNGTFRLWVPLPVESPSQKDVTIISVEPAQYVKSQTGTDADMGLTYLEIPLESVKGDFLNITARFRYMQYEVRYTIDPAKVGTYNSSDPEYQKYTASGKNIVVSPEMKAKALSIVGNETNPYLQAEKLYWHVVSHPYSHVPHVWLSASGTPESVYMLRTGYGDCGTQSMYFAALCRSLGIPARAIGGYQLVPGYAGTHFWSEYYLPGYGWIPNDVTIAEGAEWSYEASDDDRHQYKDFYARNLDPYRYIIQKDVDVPLTPPAGNVVMFDMVVQSPKAVCDTCDTDPEFEMLENWKVVVKKV</sequence>
<dbReference type="PANTHER" id="PTHR38339:SF1">
    <property type="entry name" value="TRANSGLUTAMINASE-LIKE DOMAIN-CONTAINING PROTEIN"/>
    <property type="match status" value="1"/>
</dbReference>
<dbReference type="PANTHER" id="PTHR38339">
    <property type="entry name" value="TRANSGLUTAMINASE DOMAIN PROTEIN"/>
    <property type="match status" value="1"/>
</dbReference>
<keyword evidence="2" id="KW-0378">Hydrolase</keyword>
<dbReference type="STRING" id="593750.Metfor_0328"/>
<dbReference type="GO" id="GO:0006508">
    <property type="term" value="P:proteolysis"/>
    <property type="evidence" value="ECO:0007669"/>
    <property type="project" value="UniProtKB-KW"/>
</dbReference>
<dbReference type="Pfam" id="PF01841">
    <property type="entry name" value="Transglut_core"/>
    <property type="match status" value="1"/>
</dbReference>
<dbReference type="Gene3D" id="3.10.620.30">
    <property type="match status" value="1"/>
</dbReference>
<reference evidence="2 3" key="2">
    <citation type="journal article" date="2014" name="Genome Announc.">
        <title>Complete Genome Sequence of Methanoregula formicica SMSPT, a Mesophilic Hydrogenotrophic Methanogen Isolated from a Methanogenic Upflow Anaerobic Sludge Blanket Reactor.</title>
        <authorList>
            <person name="Yamamoto K."/>
            <person name="Tamaki H."/>
            <person name="Cadillo-Quiroz H."/>
            <person name="Imachi H."/>
            <person name="Kyrpides N."/>
            <person name="Woyke T."/>
            <person name="Goodwin L."/>
            <person name="Zinder S.H."/>
            <person name="Kamagata Y."/>
            <person name="Liu W.T."/>
        </authorList>
    </citation>
    <scope>NUCLEOTIDE SEQUENCE [LARGE SCALE GENOMIC DNA]</scope>
    <source>
        <strain evidence="3">DSM 22288 / NBRC 105244 / SMSP</strain>
    </source>
</reference>
<name>L0HBK2_METFS</name>
<dbReference type="InterPro" id="IPR038765">
    <property type="entry name" value="Papain-like_cys_pep_sf"/>
</dbReference>
<dbReference type="InterPro" id="IPR002931">
    <property type="entry name" value="Transglutaminase-like"/>
</dbReference>
<keyword evidence="2" id="KW-0645">Protease</keyword>